<keyword evidence="8" id="KW-1185">Reference proteome</keyword>
<dbReference type="GO" id="GO:0005886">
    <property type="term" value="C:plasma membrane"/>
    <property type="evidence" value="ECO:0007669"/>
    <property type="project" value="TreeGrafter"/>
</dbReference>
<dbReference type="PANTHER" id="PTHR23502">
    <property type="entry name" value="MAJOR FACILITATOR SUPERFAMILY"/>
    <property type="match status" value="1"/>
</dbReference>
<dbReference type="InterPro" id="IPR049449">
    <property type="entry name" value="TesB_ACOT8-like_N"/>
</dbReference>
<evidence type="ECO:0000313" key="8">
    <source>
        <dbReference type="Proteomes" id="UP000838763"/>
    </source>
</evidence>
<dbReference type="Gene3D" id="1.20.1720.10">
    <property type="entry name" value="Multidrug resistance protein D"/>
    <property type="match status" value="1"/>
</dbReference>
<comment type="subcellular location">
    <subcellularLocation>
        <location evidence="1">Membrane</location>
        <topology evidence="1">Multi-pass membrane protein</topology>
    </subcellularLocation>
</comment>
<protein>
    <recommendedName>
        <fullName evidence="6">Acyl-CoA thioesterase-like N-terminal HotDog domain-containing protein</fullName>
    </recommendedName>
</protein>
<dbReference type="InterPro" id="IPR036259">
    <property type="entry name" value="MFS_trans_sf"/>
</dbReference>
<gene>
    <name evidence="7" type="ORF">PPNO1_LOCUS3820</name>
</gene>
<evidence type="ECO:0000256" key="2">
    <source>
        <dbReference type="ARBA" id="ARBA00022692"/>
    </source>
</evidence>
<dbReference type="InterPro" id="IPR042171">
    <property type="entry name" value="Acyl-CoA_hotdog"/>
</dbReference>
<sequence>MTSESLEIVPFAEATRLNVVDSHVYAANLVEGYCIGSVPNGGYVASCILRAASEYLAARGQPDVISAHFEYVNRTEVGPAYLIIQDIKLGRALSTIQITLFQHDLQTSAPWMVKGEDAHWAPRPKSPSPRTNSYARAQLNVEIFSPRKGQPRRGVEESWIRLTSGEGFTNASLGFVADVFPTSAKRVQNGRFDLDVVIMDKHGDIVALSTHIRINMAQKFDSTSVVAAEDTEKAVSLSEDFVTDNEPDSATLPYVDDPRNPWNWSIWSRAFHTFIPAYLALLISLGSQVALRHHHHSFLGFLGGAAGAQNVETLLACRFLAGILGSPAVAICGGSVADLWEVQKGGSLVSITFILTAFLGPTLGPLIGTHVLYHHDDDWRWTQYILLMIGAPAWLGCLVMKETSQKWITRHDQGSGSTRITFSQLTTLMTRAIIKPTRMLCTEVVVFFLAIYSAFAYAMIFSCFASATYVLRRLYDFNSREASLSFLSIAIGGEEKSKDGLAAPEHHLYSGMVGNVLLSAGLFWNAWAPKDGGNWAVLVAAGLPIGLGAMGIFKRQFGVCNTS</sequence>
<dbReference type="PANTHER" id="PTHR23502:SF182">
    <property type="entry name" value="POLYAMINE TRANSPORTER, PUTATIVE-RELATED"/>
    <property type="match status" value="1"/>
</dbReference>
<dbReference type="GO" id="GO:0015606">
    <property type="term" value="F:spermidine transmembrane transporter activity"/>
    <property type="evidence" value="ECO:0007669"/>
    <property type="project" value="TreeGrafter"/>
</dbReference>
<keyword evidence="3 5" id="KW-1133">Transmembrane helix</keyword>
<comment type="caution">
    <text evidence="7">The sequence shown here is derived from an EMBL/GenBank/DDBJ whole genome shotgun (WGS) entry which is preliminary data.</text>
</comment>
<evidence type="ECO:0000256" key="1">
    <source>
        <dbReference type="ARBA" id="ARBA00004141"/>
    </source>
</evidence>
<feature type="transmembrane region" description="Helical" evidence="5">
    <location>
        <begin position="381"/>
        <end position="400"/>
    </location>
</feature>
<keyword evidence="4 5" id="KW-0472">Membrane</keyword>
<feature type="transmembrane region" description="Helical" evidence="5">
    <location>
        <begin position="444"/>
        <end position="471"/>
    </location>
</feature>
<feature type="transmembrane region" description="Helical" evidence="5">
    <location>
        <begin position="319"/>
        <end position="340"/>
    </location>
</feature>
<dbReference type="EMBL" id="CALLCH030000010">
    <property type="protein sequence ID" value="CAI4214087.1"/>
    <property type="molecule type" value="Genomic_DNA"/>
</dbReference>
<feature type="transmembrane region" description="Helical" evidence="5">
    <location>
        <begin position="508"/>
        <end position="528"/>
    </location>
</feature>
<dbReference type="GO" id="GO:0000297">
    <property type="term" value="F:spermine transmembrane transporter activity"/>
    <property type="evidence" value="ECO:0007669"/>
    <property type="project" value="TreeGrafter"/>
</dbReference>
<organism evidence="7 8">
    <name type="scientific">Parascedosporium putredinis</name>
    <dbReference type="NCBI Taxonomy" id="1442378"/>
    <lineage>
        <taxon>Eukaryota</taxon>
        <taxon>Fungi</taxon>
        <taxon>Dikarya</taxon>
        <taxon>Ascomycota</taxon>
        <taxon>Pezizomycotina</taxon>
        <taxon>Sordariomycetes</taxon>
        <taxon>Hypocreomycetidae</taxon>
        <taxon>Microascales</taxon>
        <taxon>Microascaceae</taxon>
        <taxon>Parascedosporium</taxon>
    </lineage>
</organism>
<dbReference type="Pfam" id="PF07690">
    <property type="entry name" value="MFS_1"/>
    <property type="match status" value="1"/>
</dbReference>
<dbReference type="Gene3D" id="2.40.160.210">
    <property type="entry name" value="Acyl-CoA thioesterase, double hotdog domain"/>
    <property type="match status" value="1"/>
</dbReference>
<evidence type="ECO:0000256" key="4">
    <source>
        <dbReference type="ARBA" id="ARBA00023136"/>
    </source>
</evidence>
<dbReference type="InterPro" id="IPR011701">
    <property type="entry name" value="MFS"/>
</dbReference>
<evidence type="ECO:0000256" key="5">
    <source>
        <dbReference type="SAM" id="Phobius"/>
    </source>
</evidence>
<evidence type="ECO:0000256" key="3">
    <source>
        <dbReference type="ARBA" id="ARBA00022989"/>
    </source>
</evidence>
<evidence type="ECO:0000313" key="7">
    <source>
        <dbReference type="EMBL" id="CAI4214087.1"/>
    </source>
</evidence>
<dbReference type="Proteomes" id="UP000838763">
    <property type="component" value="Unassembled WGS sequence"/>
</dbReference>
<dbReference type="SUPFAM" id="SSF103473">
    <property type="entry name" value="MFS general substrate transporter"/>
    <property type="match status" value="1"/>
</dbReference>
<dbReference type="OrthoDB" id="2532955at2759"/>
<reference evidence="7" key="1">
    <citation type="submission" date="2022-11" db="EMBL/GenBank/DDBJ databases">
        <authorList>
            <person name="Scott C."/>
            <person name="Bruce N."/>
        </authorList>
    </citation>
    <scope>NUCLEOTIDE SEQUENCE</scope>
</reference>
<keyword evidence="2 5" id="KW-0812">Transmembrane</keyword>
<name>A0A9P1H2C4_9PEZI</name>
<dbReference type="AlphaFoldDB" id="A0A9P1H2C4"/>
<feature type="transmembrane region" description="Helical" evidence="5">
    <location>
        <begin position="347"/>
        <end position="369"/>
    </location>
</feature>
<accession>A0A9P1H2C4</accession>
<evidence type="ECO:0000259" key="6">
    <source>
        <dbReference type="Pfam" id="PF13622"/>
    </source>
</evidence>
<feature type="domain" description="Acyl-CoA thioesterase-like N-terminal HotDog" evidence="6">
    <location>
        <begin position="32"/>
        <end position="107"/>
    </location>
</feature>
<proteinExistence type="predicted"/>
<feature type="transmembrane region" description="Helical" evidence="5">
    <location>
        <begin position="535"/>
        <end position="553"/>
    </location>
</feature>
<dbReference type="Pfam" id="PF13622">
    <property type="entry name" value="4HBT_3"/>
    <property type="match status" value="1"/>
</dbReference>